<gene>
    <name evidence="2" type="ORF">Baya_13203</name>
</gene>
<dbReference type="EMBL" id="VCAZ01000123">
    <property type="protein sequence ID" value="TSV15217.1"/>
    <property type="molecule type" value="Genomic_DNA"/>
</dbReference>
<reference evidence="2 3" key="1">
    <citation type="journal article" date="2019" name="Genome Biol. Evol.">
        <title>Whole-Genome Sequencing of the Giant Devil Catfish, Bagarius yarrelli.</title>
        <authorList>
            <person name="Jiang W."/>
            <person name="Lv Y."/>
            <person name="Cheng L."/>
            <person name="Yang K."/>
            <person name="Chao B."/>
            <person name="Wang X."/>
            <person name="Li Y."/>
            <person name="Pan X."/>
            <person name="You X."/>
            <person name="Zhang Y."/>
            <person name="Yang J."/>
            <person name="Li J."/>
            <person name="Zhang X."/>
            <person name="Liu S."/>
            <person name="Sun C."/>
            <person name="Yang J."/>
            <person name="Shi Q."/>
        </authorList>
    </citation>
    <scope>NUCLEOTIDE SEQUENCE [LARGE SCALE GENOMIC DNA]</scope>
    <source>
        <strain evidence="2">JWS20170419001</strain>
        <tissue evidence="2">Muscle</tissue>
    </source>
</reference>
<sequence length="79" mass="8207">MKSAVMTPGSGPGRGDFQENQHNAAGNSVTMIGKYTPREMLGQKVNKQGNGRKLMSIKAPLSVLALTGCGGPALNVSLH</sequence>
<name>A0A556V519_BAGYA</name>
<organism evidence="2 3">
    <name type="scientific">Bagarius yarrelli</name>
    <name type="common">Goonch</name>
    <name type="synonym">Bagrus yarrelli</name>
    <dbReference type="NCBI Taxonomy" id="175774"/>
    <lineage>
        <taxon>Eukaryota</taxon>
        <taxon>Metazoa</taxon>
        <taxon>Chordata</taxon>
        <taxon>Craniata</taxon>
        <taxon>Vertebrata</taxon>
        <taxon>Euteleostomi</taxon>
        <taxon>Actinopterygii</taxon>
        <taxon>Neopterygii</taxon>
        <taxon>Teleostei</taxon>
        <taxon>Ostariophysi</taxon>
        <taxon>Siluriformes</taxon>
        <taxon>Sisoridae</taxon>
        <taxon>Sisorinae</taxon>
        <taxon>Bagarius</taxon>
    </lineage>
</organism>
<dbReference type="AlphaFoldDB" id="A0A556V519"/>
<accession>A0A556V519</accession>
<protein>
    <submittedName>
        <fullName evidence="2">Uncharacterized protein</fullName>
    </submittedName>
</protein>
<comment type="caution">
    <text evidence="2">The sequence shown here is derived from an EMBL/GenBank/DDBJ whole genome shotgun (WGS) entry which is preliminary data.</text>
</comment>
<evidence type="ECO:0000313" key="2">
    <source>
        <dbReference type="EMBL" id="TSV15217.1"/>
    </source>
</evidence>
<feature type="region of interest" description="Disordered" evidence="1">
    <location>
        <begin position="1"/>
        <end position="26"/>
    </location>
</feature>
<evidence type="ECO:0000313" key="3">
    <source>
        <dbReference type="Proteomes" id="UP000319801"/>
    </source>
</evidence>
<proteinExistence type="predicted"/>
<keyword evidence="3" id="KW-1185">Reference proteome</keyword>
<dbReference type="Proteomes" id="UP000319801">
    <property type="component" value="Unassembled WGS sequence"/>
</dbReference>
<evidence type="ECO:0000256" key="1">
    <source>
        <dbReference type="SAM" id="MobiDB-lite"/>
    </source>
</evidence>